<feature type="non-terminal residue" evidence="1">
    <location>
        <position position="49"/>
    </location>
</feature>
<protein>
    <submittedName>
        <fullName evidence="1">Uncharacterized protein</fullName>
    </submittedName>
</protein>
<reference evidence="1" key="1">
    <citation type="submission" date="2020-03" db="EMBL/GenBank/DDBJ databases">
        <title>Hybrid Assembly of Korean Phytophthora infestans isolates.</title>
        <authorList>
            <person name="Prokchorchik M."/>
            <person name="Lee Y."/>
            <person name="Seo J."/>
            <person name="Cho J.-H."/>
            <person name="Park Y.-E."/>
            <person name="Jang D.-C."/>
            <person name="Im J.-S."/>
            <person name="Choi J.-G."/>
            <person name="Park H.-J."/>
            <person name="Lee G.-B."/>
            <person name="Lee Y.-G."/>
            <person name="Hong S.-Y."/>
            <person name="Cho K."/>
            <person name="Sohn K.H."/>
        </authorList>
    </citation>
    <scope>NUCLEOTIDE SEQUENCE</scope>
    <source>
        <strain evidence="1">KR_2_A2</strain>
    </source>
</reference>
<gene>
    <name evidence="1" type="ORF">GN958_ATG10924</name>
</gene>
<organism evidence="1 2">
    <name type="scientific">Phytophthora infestans</name>
    <name type="common">Potato late blight agent</name>
    <name type="synonym">Botrytis infestans</name>
    <dbReference type="NCBI Taxonomy" id="4787"/>
    <lineage>
        <taxon>Eukaryota</taxon>
        <taxon>Sar</taxon>
        <taxon>Stramenopiles</taxon>
        <taxon>Oomycota</taxon>
        <taxon>Peronosporomycetes</taxon>
        <taxon>Peronosporales</taxon>
        <taxon>Peronosporaceae</taxon>
        <taxon>Phytophthora</taxon>
    </lineage>
</organism>
<dbReference type="Proteomes" id="UP000704712">
    <property type="component" value="Unassembled WGS sequence"/>
</dbReference>
<comment type="caution">
    <text evidence="1">The sequence shown here is derived from an EMBL/GenBank/DDBJ whole genome shotgun (WGS) entry which is preliminary data.</text>
</comment>
<evidence type="ECO:0000313" key="1">
    <source>
        <dbReference type="EMBL" id="KAF4139935.1"/>
    </source>
</evidence>
<dbReference type="AlphaFoldDB" id="A0A8S9UFU6"/>
<accession>A0A8S9UFU6</accession>
<evidence type="ECO:0000313" key="2">
    <source>
        <dbReference type="Proteomes" id="UP000704712"/>
    </source>
</evidence>
<dbReference type="EMBL" id="JAACNO010001536">
    <property type="protein sequence ID" value="KAF4139935.1"/>
    <property type="molecule type" value="Genomic_DNA"/>
</dbReference>
<sequence length="49" mass="5351">MDLTHMQCCPSTANPTGDQIARMPAFRAGIIEGHNASKARIINNLKQVE</sequence>
<proteinExistence type="predicted"/>
<name>A0A8S9UFU6_PHYIN</name>